<dbReference type="PRINTS" id="PR00891">
    <property type="entry name" value="RABGDIREP"/>
</dbReference>
<organism evidence="3 4">
    <name type="scientific">Volvox africanus</name>
    <dbReference type="NCBI Taxonomy" id="51714"/>
    <lineage>
        <taxon>Eukaryota</taxon>
        <taxon>Viridiplantae</taxon>
        <taxon>Chlorophyta</taxon>
        <taxon>core chlorophytes</taxon>
        <taxon>Chlorophyceae</taxon>
        <taxon>CS clade</taxon>
        <taxon>Chlamydomonadales</taxon>
        <taxon>Volvocaceae</taxon>
        <taxon>Volvox</taxon>
    </lineage>
</organism>
<dbReference type="GO" id="GO:0005634">
    <property type="term" value="C:nucleus"/>
    <property type="evidence" value="ECO:0007669"/>
    <property type="project" value="TreeGrafter"/>
</dbReference>
<dbReference type="PANTHER" id="PTHR11787:SF4">
    <property type="entry name" value="CHM, RAB ESCORT PROTEIN 1"/>
    <property type="match status" value="1"/>
</dbReference>
<comment type="caution">
    <text evidence="3">The sequence shown here is derived from an EMBL/GenBank/DDBJ whole genome shotgun (WGS) entry which is preliminary data.</text>
</comment>
<gene>
    <name evidence="3" type="ORF">Vafri_18748</name>
</gene>
<dbReference type="GO" id="GO:0016192">
    <property type="term" value="P:vesicle-mediated transport"/>
    <property type="evidence" value="ECO:0007669"/>
    <property type="project" value="TreeGrafter"/>
</dbReference>
<feature type="compositionally biased region" description="Low complexity" evidence="2">
    <location>
        <begin position="623"/>
        <end position="635"/>
    </location>
</feature>
<dbReference type="Gene3D" id="3.30.519.10">
    <property type="entry name" value="Guanine Nucleotide Dissociation Inhibitor, domain 2"/>
    <property type="match status" value="1"/>
</dbReference>
<feature type="region of interest" description="Disordered" evidence="2">
    <location>
        <begin position="599"/>
        <end position="640"/>
    </location>
</feature>
<dbReference type="InterPro" id="IPR036188">
    <property type="entry name" value="FAD/NAD-bd_sf"/>
</dbReference>
<dbReference type="AlphaFoldDB" id="A0A8J4BMM5"/>
<evidence type="ECO:0000256" key="2">
    <source>
        <dbReference type="SAM" id="MobiDB-lite"/>
    </source>
</evidence>
<dbReference type="GO" id="GO:0005829">
    <property type="term" value="C:cytosol"/>
    <property type="evidence" value="ECO:0007669"/>
    <property type="project" value="TreeGrafter"/>
</dbReference>
<dbReference type="EMBL" id="BNCO01000070">
    <property type="protein sequence ID" value="GIL64911.1"/>
    <property type="molecule type" value="Genomic_DNA"/>
</dbReference>
<dbReference type="Proteomes" id="UP000747399">
    <property type="component" value="Unassembled WGS sequence"/>
</dbReference>
<evidence type="ECO:0008006" key="5">
    <source>
        <dbReference type="Google" id="ProtNLM"/>
    </source>
</evidence>
<comment type="similarity">
    <text evidence="1">Belongs to the Rab GDI family.</text>
</comment>
<dbReference type="PANTHER" id="PTHR11787">
    <property type="entry name" value="RAB GDP-DISSOCIATION INHIBITOR"/>
    <property type="match status" value="1"/>
</dbReference>
<dbReference type="SUPFAM" id="SSF54373">
    <property type="entry name" value="FAD-linked reductases, C-terminal domain"/>
    <property type="match status" value="1"/>
</dbReference>
<keyword evidence="4" id="KW-1185">Reference proteome</keyword>
<evidence type="ECO:0000256" key="1">
    <source>
        <dbReference type="ARBA" id="ARBA00005593"/>
    </source>
</evidence>
<dbReference type="Pfam" id="PF00996">
    <property type="entry name" value="GDI"/>
    <property type="match status" value="3"/>
</dbReference>
<feature type="region of interest" description="Disordered" evidence="2">
    <location>
        <begin position="721"/>
        <end position="756"/>
    </location>
</feature>
<protein>
    <recommendedName>
        <fullName evidence="5">Rab proteins geranylgeranyltransferase component A</fullName>
    </recommendedName>
</protein>
<reference evidence="3" key="1">
    <citation type="journal article" date="2021" name="Proc. Natl. Acad. Sci. U.S.A.">
        <title>Three genomes in the algal genus Volvox reveal the fate of a haploid sex-determining region after a transition to homothallism.</title>
        <authorList>
            <person name="Yamamoto K."/>
            <person name="Hamaji T."/>
            <person name="Kawai-Toyooka H."/>
            <person name="Matsuzaki R."/>
            <person name="Takahashi F."/>
            <person name="Nishimura Y."/>
            <person name="Kawachi M."/>
            <person name="Noguchi H."/>
            <person name="Minakuchi Y."/>
            <person name="Umen J.G."/>
            <person name="Toyoda A."/>
            <person name="Nozaki H."/>
        </authorList>
    </citation>
    <scope>NUCLEOTIDE SEQUENCE</scope>
    <source>
        <strain evidence="3">NIES-3780</strain>
    </source>
</reference>
<sequence length="775" mass="79279">MAWTITPSKFDVVVIGSGLPECLVAASLLKAGRDVLIIDAVDTYGTDFASFTPAALDDAIVQQQQQLTSHAAAVSETSRYVPAPVPSGEEHEHSMPKCSSISEPVPPGCRLLRLRQRALPVSDIHAFAAPGERGGPGDRRGYILDLVPKLVYQSEPLVDLLVHCRCHHYLEFKAVEGSYILQDGGIHPVPAGRADIFRDRRLSLSDKRVLMRFIQGCVEARGGQGHLKDVLASSQPLAQILAAEGLSPRLRQVILYGIAMCDSDQEPTPAAVAADNGITAADADAAAAVGGVMTGAGGGAALDLFTTSQGRFGHEAAFMVPSYGSGSVAEAFVRLCAVHGAVTILRQPVQALLVMEVKEAVAAVAAASDNGAGSVLSHNNGGGDDADRLNGSDGGAASSTAACSCVGIVTAAGQVVRCKTVVAGTGTISCLEDVLSPSAPPPPYVSRAIVVLDGPLLPAPHGSAAQPQPVPKSLLTMVVPPHSDGLALEGQASETAVAAWAAAGSTGIGNPHPVRVLQEGASTCVCPAGRFLLYLSTPATSSSSYDDLWNTLAKLTDTTDLREVRSPACPSASATSSSSNISTAAANVNTSTSTKIYTDGDGDGDGDDNNCAVVNTTDKHPATDSAATSSSSPTPRTRPRALRAWFYRQPVQHRMVPAIAGAAAGGAAEALAYQLPVGVLQLPGPDGGLAGYSQVLEATKAAYRAAFPGVQWLAEATFGRHGAGGAEGDEEEEGIGGDNGDGGPAPAPAVEEAEEDAAIDELTSAVARLQGGQGV</sequence>
<dbReference type="InterPro" id="IPR018203">
    <property type="entry name" value="GDP_dissociation_inhibitor"/>
</dbReference>
<name>A0A8J4BMM5_9CHLO</name>
<evidence type="ECO:0000313" key="4">
    <source>
        <dbReference type="Proteomes" id="UP000747399"/>
    </source>
</evidence>
<dbReference type="Gene3D" id="3.50.50.60">
    <property type="entry name" value="FAD/NAD(P)-binding domain"/>
    <property type="match status" value="2"/>
</dbReference>
<dbReference type="GO" id="GO:0005968">
    <property type="term" value="C:Rab-protein geranylgeranyltransferase complex"/>
    <property type="evidence" value="ECO:0007669"/>
    <property type="project" value="TreeGrafter"/>
</dbReference>
<accession>A0A8J4BMM5</accession>
<proteinExistence type="inferred from homology"/>
<evidence type="ECO:0000313" key="3">
    <source>
        <dbReference type="EMBL" id="GIL64911.1"/>
    </source>
</evidence>
<dbReference type="SUPFAM" id="SSF51905">
    <property type="entry name" value="FAD/NAD(P)-binding domain"/>
    <property type="match status" value="1"/>
</dbReference>
<dbReference type="GO" id="GO:0007264">
    <property type="term" value="P:small GTPase-mediated signal transduction"/>
    <property type="evidence" value="ECO:0007669"/>
    <property type="project" value="InterPro"/>
</dbReference>
<dbReference type="GO" id="GO:0005092">
    <property type="term" value="F:GDP-dissociation inhibitor activity"/>
    <property type="evidence" value="ECO:0007669"/>
    <property type="project" value="InterPro"/>
</dbReference>